<protein>
    <submittedName>
        <fullName evidence="1">Uncharacterized protein</fullName>
    </submittedName>
</protein>
<dbReference type="AlphaFoldDB" id="A0A6C0B837"/>
<evidence type="ECO:0000313" key="1">
    <source>
        <dbReference type="EMBL" id="QHS88415.1"/>
    </source>
</evidence>
<dbReference type="EMBL" id="MN739096">
    <property type="protein sequence ID" value="QHS88415.1"/>
    <property type="molecule type" value="Genomic_DNA"/>
</dbReference>
<organism evidence="1">
    <name type="scientific">viral metagenome</name>
    <dbReference type="NCBI Taxonomy" id="1070528"/>
    <lineage>
        <taxon>unclassified sequences</taxon>
        <taxon>metagenomes</taxon>
        <taxon>organismal metagenomes</taxon>
    </lineage>
</organism>
<name>A0A6C0B837_9ZZZZ</name>
<reference evidence="1" key="1">
    <citation type="journal article" date="2020" name="Nature">
        <title>Giant virus diversity and host interactions through global metagenomics.</title>
        <authorList>
            <person name="Schulz F."/>
            <person name="Roux S."/>
            <person name="Paez-Espino D."/>
            <person name="Jungbluth S."/>
            <person name="Walsh D.A."/>
            <person name="Denef V.J."/>
            <person name="McMahon K.D."/>
            <person name="Konstantinidis K.T."/>
            <person name="Eloe-Fadrosh E.A."/>
            <person name="Kyrpides N.C."/>
            <person name="Woyke T."/>
        </authorList>
    </citation>
    <scope>NUCLEOTIDE SEQUENCE</scope>
    <source>
        <strain evidence="1">GVMAG-M-3300010158-55</strain>
    </source>
</reference>
<accession>A0A6C0B837</accession>
<proteinExistence type="predicted"/>
<sequence length="29" mass="3323">MKELKTPPPKLDTPNPHLVKITKDKIVKI</sequence>